<keyword evidence="4" id="KW-1185">Reference proteome</keyword>
<feature type="domain" description="Ribonuclease II-like barrel" evidence="2">
    <location>
        <begin position="123"/>
        <end position="152"/>
    </location>
</feature>
<dbReference type="Proteomes" id="UP000652761">
    <property type="component" value="Unassembled WGS sequence"/>
</dbReference>
<reference evidence="3" key="1">
    <citation type="submission" date="2017-07" db="EMBL/GenBank/DDBJ databases">
        <title>Taro Niue Genome Assembly and Annotation.</title>
        <authorList>
            <person name="Atibalentja N."/>
            <person name="Keating K."/>
            <person name="Fields C.J."/>
        </authorList>
    </citation>
    <scope>NUCLEOTIDE SEQUENCE</scope>
    <source>
        <strain evidence="3">Niue_2</strain>
        <tissue evidence="3">Leaf</tissue>
    </source>
</reference>
<accession>A0A843VST1</accession>
<evidence type="ECO:0000256" key="1">
    <source>
        <dbReference type="SAM" id="MobiDB-lite"/>
    </source>
</evidence>
<proteinExistence type="predicted"/>
<dbReference type="EMBL" id="NMUH01001775">
    <property type="protein sequence ID" value="MQL95263.1"/>
    <property type="molecule type" value="Genomic_DNA"/>
</dbReference>
<name>A0A843VST1_COLES</name>
<comment type="caution">
    <text evidence="3">The sequence shown here is derived from an EMBL/GenBank/DDBJ whole genome shotgun (WGS) entry which is preliminary data.</text>
</comment>
<dbReference type="Pfam" id="PF23163">
    <property type="entry name" value="CSD_RNase_II"/>
    <property type="match status" value="1"/>
</dbReference>
<evidence type="ECO:0000313" key="4">
    <source>
        <dbReference type="Proteomes" id="UP000652761"/>
    </source>
</evidence>
<feature type="region of interest" description="Disordered" evidence="1">
    <location>
        <begin position="1"/>
        <end position="30"/>
    </location>
</feature>
<feature type="compositionally biased region" description="Basic residues" evidence="1">
    <location>
        <begin position="1"/>
        <end position="16"/>
    </location>
</feature>
<protein>
    <recommendedName>
        <fullName evidence="2">Ribonuclease II-like barrel domain-containing protein</fullName>
    </recommendedName>
</protein>
<sequence>MRRRVRPRHRRGRRGGSRNNCGEGGTEGRRRGCDRWGWGICRCAARRRHIFNYRRRCLSAACCLQASSLFRRHLKKGDHDPSANPHPMKRASLVPRCCFWLSCLFWGRSSYASVGPFSAPRLVDLNGATSSIKPQQITYIIPGIKDLDHTEIIDFVQKAHDLMVRCIVSDSAHLYH</sequence>
<gene>
    <name evidence="3" type="ORF">Taro_027931</name>
</gene>
<evidence type="ECO:0000313" key="3">
    <source>
        <dbReference type="EMBL" id="MQL95263.1"/>
    </source>
</evidence>
<organism evidence="3 4">
    <name type="scientific">Colocasia esculenta</name>
    <name type="common">Wild taro</name>
    <name type="synonym">Arum esculentum</name>
    <dbReference type="NCBI Taxonomy" id="4460"/>
    <lineage>
        <taxon>Eukaryota</taxon>
        <taxon>Viridiplantae</taxon>
        <taxon>Streptophyta</taxon>
        <taxon>Embryophyta</taxon>
        <taxon>Tracheophyta</taxon>
        <taxon>Spermatophyta</taxon>
        <taxon>Magnoliopsida</taxon>
        <taxon>Liliopsida</taxon>
        <taxon>Araceae</taxon>
        <taxon>Aroideae</taxon>
        <taxon>Colocasieae</taxon>
        <taxon>Colocasia</taxon>
    </lineage>
</organism>
<dbReference type="AlphaFoldDB" id="A0A843VST1"/>
<feature type="non-terminal residue" evidence="3">
    <location>
        <position position="1"/>
    </location>
</feature>
<dbReference type="InterPro" id="IPR056403">
    <property type="entry name" value="RNase_II_barrel"/>
</dbReference>
<evidence type="ECO:0000259" key="2">
    <source>
        <dbReference type="Pfam" id="PF23163"/>
    </source>
</evidence>